<accession>A0A5K7YXT0</accession>
<name>A0A5K7YXT0_9BACT</name>
<dbReference type="KEGG" id="dalk:DSCA_34170"/>
<dbReference type="Pfam" id="PF21631">
    <property type="entry name" value="A9CJY8-like_N"/>
    <property type="match status" value="1"/>
</dbReference>
<dbReference type="InterPro" id="IPR027795">
    <property type="entry name" value="CASTOR_ACT_dom"/>
</dbReference>
<dbReference type="PIRSF" id="PIRSF008459">
    <property type="entry name" value="UCP008459"/>
    <property type="match status" value="1"/>
</dbReference>
<dbReference type="EMBL" id="AP021874">
    <property type="protein sequence ID" value="BBO69487.1"/>
    <property type="molecule type" value="Genomic_DNA"/>
</dbReference>
<dbReference type="SUPFAM" id="SSF55021">
    <property type="entry name" value="ACT-like"/>
    <property type="match status" value="2"/>
</dbReference>
<dbReference type="AlphaFoldDB" id="A0A5K7YXT0"/>
<keyword evidence="4" id="KW-1185">Reference proteome</keyword>
<dbReference type="PANTHER" id="PTHR31131:SF6">
    <property type="entry name" value="CASTOR ACT DOMAIN-CONTAINING PROTEIN"/>
    <property type="match status" value="1"/>
</dbReference>
<evidence type="ECO:0000313" key="4">
    <source>
        <dbReference type="Proteomes" id="UP000427906"/>
    </source>
</evidence>
<organism evidence="3 4">
    <name type="scientific">Desulfosarcina alkanivorans</name>
    <dbReference type="NCBI Taxonomy" id="571177"/>
    <lineage>
        <taxon>Bacteria</taxon>
        <taxon>Pseudomonadati</taxon>
        <taxon>Thermodesulfobacteriota</taxon>
        <taxon>Desulfobacteria</taxon>
        <taxon>Desulfobacterales</taxon>
        <taxon>Desulfosarcinaceae</taxon>
        <taxon>Desulfosarcina</taxon>
    </lineage>
</organism>
<feature type="domain" description="CASTOR ACT" evidence="1">
    <location>
        <begin position="60"/>
        <end position="121"/>
    </location>
</feature>
<sequence length="128" mass="13729">MKPVQLTLSVLEDPLSVCRLAPDAPVPDWLPVQGLTSVTRTADELSIVCRQDAPPGGVRTEPGFLALKIEGPLDFSLTGILLAVAGPLADAGISIFALSTYDTDYVLVKRHDLEQAVSVLKRTGHRVR</sequence>
<feature type="domain" description="A9CJY8-like N-terminal" evidence="2">
    <location>
        <begin position="16"/>
        <end position="53"/>
    </location>
</feature>
<dbReference type="InterPro" id="IPR045865">
    <property type="entry name" value="ACT-like_dom_sf"/>
</dbReference>
<dbReference type="Gene3D" id="3.30.2130.10">
    <property type="entry name" value="VC0802-like"/>
    <property type="match status" value="1"/>
</dbReference>
<evidence type="ECO:0000313" key="3">
    <source>
        <dbReference type="EMBL" id="BBO69487.1"/>
    </source>
</evidence>
<dbReference type="Pfam" id="PF13840">
    <property type="entry name" value="ACT_7"/>
    <property type="match status" value="1"/>
</dbReference>
<dbReference type="InterPro" id="IPR049447">
    <property type="entry name" value="A9CJY8-like_N"/>
</dbReference>
<dbReference type="PANTHER" id="PTHR31131">
    <property type="entry name" value="CHROMOSOME 1, WHOLE GENOME SHOTGUN SEQUENCE"/>
    <property type="match status" value="1"/>
</dbReference>
<proteinExistence type="predicted"/>
<dbReference type="InterPro" id="IPR051719">
    <property type="entry name" value="CASTOR_mTORC1"/>
</dbReference>
<dbReference type="OrthoDB" id="5615858at2"/>
<dbReference type="RefSeq" id="WP_155317521.1">
    <property type="nucleotide sequence ID" value="NZ_AP021874.1"/>
</dbReference>
<reference evidence="3 4" key="1">
    <citation type="submission" date="2019-11" db="EMBL/GenBank/DDBJ databases">
        <title>Comparative genomics of hydrocarbon-degrading Desulfosarcina strains.</title>
        <authorList>
            <person name="Watanabe M."/>
            <person name="Kojima H."/>
            <person name="Fukui M."/>
        </authorList>
    </citation>
    <scope>NUCLEOTIDE SEQUENCE [LARGE SCALE GENOMIC DNA]</scope>
    <source>
        <strain evidence="3 4">PL12</strain>
    </source>
</reference>
<evidence type="ECO:0000259" key="1">
    <source>
        <dbReference type="Pfam" id="PF13840"/>
    </source>
</evidence>
<gene>
    <name evidence="3" type="ORF">DSCA_34170</name>
</gene>
<protein>
    <submittedName>
        <fullName evidence="3">Amino acid-binding protein</fullName>
    </submittedName>
</protein>
<evidence type="ECO:0000259" key="2">
    <source>
        <dbReference type="Pfam" id="PF21631"/>
    </source>
</evidence>
<dbReference type="InterPro" id="IPR016540">
    <property type="entry name" value="UCP008459"/>
</dbReference>
<dbReference type="Proteomes" id="UP000427906">
    <property type="component" value="Chromosome"/>
</dbReference>